<protein>
    <submittedName>
        <fullName evidence="3">LLM class F420-dependent oxidoreductase</fullName>
    </submittedName>
</protein>
<dbReference type="Proteomes" id="UP001501020">
    <property type="component" value="Unassembled WGS sequence"/>
</dbReference>
<dbReference type="InterPro" id="IPR036661">
    <property type="entry name" value="Luciferase-like_sf"/>
</dbReference>
<dbReference type="InterPro" id="IPR050564">
    <property type="entry name" value="F420-G6PD/mer"/>
</dbReference>
<dbReference type="Pfam" id="PF00296">
    <property type="entry name" value="Bac_luciferase"/>
    <property type="match status" value="1"/>
</dbReference>
<accession>A0ABN2ZSW8</accession>
<dbReference type="PANTHER" id="PTHR43244">
    <property type="match status" value="1"/>
</dbReference>
<reference evidence="3 4" key="1">
    <citation type="journal article" date="2019" name="Int. J. Syst. Evol. Microbiol.">
        <title>The Global Catalogue of Microorganisms (GCM) 10K type strain sequencing project: providing services to taxonomists for standard genome sequencing and annotation.</title>
        <authorList>
            <consortium name="The Broad Institute Genomics Platform"/>
            <consortium name="The Broad Institute Genome Sequencing Center for Infectious Disease"/>
            <person name="Wu L."/>
            <person name="Ma J."/>
        </authorList>
    </citation>
    <scope>NUCLEOTIDE SEQUENCE [LARGE SCALE GENOMIC DNA]</scope>
    <source>
        <strain evidence="3 4">JCM 13850</strain>
    </source>
</reference>
<dbReference type="InterPro" id="IPR022526">
    <property type="entry name" value="F420_Rv3093c"/>
</dbReference>
<dbReference type="Gene3D" id="3.20.20.30">
    <property type="entry name" value="Luciferase-like domain"/>
    <property type="match status" value="1"/>
</dbReference>
<dbReference type="EMBL" id="BAAAMR010000044">
    <property type="protein sequence ID" value="GAA2146706.1"/>
    <property type="molecule type" value="Genomic_DNA"/>
</dbReference>
<name>A0ABN2ZSW8_9ACTN</name>
<dbReference type="CDD" id="cd01097">
    <property type="entry name" value="Tetrahydromethanopterin_reductase"/>
    <property type="match status" value="1"/>
</dbReference>
<dbReference type="PANTHER" id="PTHR43244:SF1">
    <property type="entry name" value="5,10-METHYLENETETRAHYDROMETHANOPTERIN REDUCTASE"/>
    <property type="match status" value="1"/>
</dbReference>
<sequence>MTPRLAVSMTGADERLDQVGEMVEEFTAAGYRELWTSELTGSDAFAPLLAAAVGRKWLRLGTAVASVFTRSPGLLAMQSLSLAESSTEPVHVGIGASSEAVVAGWHGVPFRRPYTRVRDTVRFLREAFEGGRVTFRSDSFDIEGFRLARTPPHRPRVLVAALREKMLRLAGAEADGAVLNWLSPDDVRKVAPFVLEGNPDAEIVARLFAVAAADRASARAYARRHITGYLNSGVYAAYHAWLGRGDVLEPMARAWRAGDRKGALAAVPDSLVDELFLTGDEAQLRAGLAEYVRAGVTRPVISVIGPDPGLARATLLRLGPAGGVDQQPRSAQNNQL</sequence>
<feature type="domain" description="Luciferase-like" evidence="2">
    <location>
        <begin position="9"/>
        <end position="298"/>
    </location>
</feature>
<dbReference type="RefSeq" id="WP_344271132.1">
    <property type="nucleotide sequence ID" value="NZ_BAAAMR010000044.1"/>
</dbReference>
<evidence type="ECO:0000256" key="1">
    <source>
        <dbReference type="ARBA" id="ARBA00023002"/>
    </source>
</evidence>
<dbReference type="SUPFAM" id="SSF51679">
    <property type="entry name" value="Bacterial luciferase-like"/>
    <property type="match status" value="1"/>
</dbReference>
<dbReference type="InterPro" id="IPR011251">
    <property type="entry name" value="Luciferase-like_dom"/>
</dbReference>
<keyword evidence="1" id="KW-0560">Oxidoreductase</keyword>
<proteinExistence type="predicted"/>
<organism evidence="3 4">
    <name type="scientific">Actinomadura napierensis</name>
    <dbReference type="NCBI Taxonomy" id="267854"/>
    <lineage>
        <taxon>Bacteria</taxon>
        <taxon>Bacillati</taxon>
        <taxon>Actinomycetota</taxon>
        <taxon>Actinomycetes</taxon>
        <taxon>Streptosporangiales</taxon>
        <taxon>Thermomonosporaceae</taxon>
        <taxon>Actinomadura</taxon>
    </lineage>
</organism>
<comment type="caution">
    <text evidence="3">The sequence shown here is derived from an EMBL/GenBank/DDBJ whole genome shotgun (WGS) entry which is preliminary data.</text>
</comment>
<evidence type="ECO:0000259" key="2">
    <source>
        <dbReference type="Pfam" id="PF00296"/>
    </source>
</evidence>
<keyword evidence="4" id="KW-1185">Reference proteome</keyword>
<dbReference type="NCBIfam" id="TIGR03841">
    <property type="entry name" value="F420_Rv3093c"/>
    <property type="match status" value="1"/>
</dbReference>
<gene>
    <name evidence="3" type="ORF">GCM10009727_48240</name>
</gene>
<evidence type="ECO:0000313" key="3">
    <source>
        <dbReference type="EMBL" id="GAA2146706.1"/>
    </source>
</evidence>
<evidence type="ECO:0000313" key="4">
    <source>
        <dbReference type="Proteomes" id="UP001501020"/>
    </source>
</evidence>